<dbReference type="Proteomes" id="UP001596395">
    <property type="component" value="Unassembled WGS sequence"/>
</dbReference>
<reference evidence="2 3" key="1">
    <citation type="journal article" date="2019" name="Int. J. Syst. Evol. Microbiol.">
        <title>The Global Catalogue of Microorganisms (GCM) 10K type strain sequencing project: providing services to taxonomists for standard genome sequencing and annotation.</title>
        <authorList>
            <consortium name="The Broad Institute Genomics Platform"/>
            <consortium name="The Broad Institute Genome Sequencing Center for Infectious Disease"/>
            <person name="Wu L."/>
            <person name="Ma J."/>
        </authorList>
    </citation>
    <scope>NUCLEOTIDE SEQUENCE [LARGE SCALE GENOMIC DNA]</scope>
    <source>
        <strain evidence="2 3">GX26</strain>
    </source>
</reference>
<proteinExistence type="predicted"/>
<feature type="transmembrane region" description="Helical" evidence="1">
    <location>
        <begin position="12"/>
        <end position="35"/>
    </location>
</feature>
<keyword evidence="1" id="KW-0472">Membrane</keyword>
<name>A0ABD5VIS8_9EURY</name>
<dbReference type="EMBL" id="JBHSXN010000006">
    <property type="protein sequence ID" value="MFC6955447.1"/>
    <property type="molecule type" value="Genomic_DNA"/>
</dbReference>
<evidence type="ECO:0000313" key="3">
    <source>
        <dbReference type="Proteomes" id="UP001596395"/>
    </source>
</evidence>
<feature type="transmembrane region" description="Helical" evidence="1">
    <location>
        <begin position="42"/>
        <end position="65"/>
    </location>
</feature>
<sequence>MTTGEFDSEDAPGVAAIVLGAIGLTEIGTISIYGFSRSDTAFSLGSTGVTWAALLVVAGAVWISITNEVALGDWIGMISDGDDPQNKRPSLPESDV</sequence>
<organism evidence="2 3">
    <name type="scientific">Halorubellus litoreus</name>
    <dbReference type="NCBI Taxonomy" id="755308"/>
    <lineage>
        <taxon>Archaea</taxon>
        <taxon>Methanobacteriati</taxon>
        <taxon>Methanobacteriota</taxon>
        <taxon>Stenosarchaea group</taxon>
        <taxon>Halobacteria</taxon>
        <taxon>Halobacteriales</taxon>
        <taxon>Halorubellaceae</taxon>
        <taxon>Halorubellus</taxon>
    </lineage>
</organism>
<gene>
    <name evidence="2" type="ORF">ACFQGB_21510</name>
</gene>
<dbReference type="AlphaFoldDB" id="A0ABD5VIS8"/>
<protein>
    <submittedName>
        <fullName evidence="2">Uncharacterized protein</fullName>
    </submittedName>
</protein>
<dbReference type="Pfam" id="PF26064">
    <property type="entry name" value="DUF8023"/>
    <property type="match status" value="1"/>
</dbReference>
<keyword evidence="1" id="KW-1133">Transmembrane helix</keyword>
<dbReference type="RefSeq" id="WP_336352374.1">
    <property type="nucleotide sequence ID" value="NZ_JAZAQL010000006.1"/>
</dbReference>
<evidence type="ECO:0000313" key="2">
    <source>
        <dbReference type="EMBL" id="MFC6955447.1"/>
    </source>
</evidence>
<keyword evidence="1" id="KW-0812">Transmembrane</keyword>
<keyword evidence="3" id="KW-1185">Reference proteome</keyword>
<evidence type="ECO:0000256" key="1">
    <source>
        <dbReference type="SAM" id="Phobius"/>
    </source>
</evidence>
<accession>A0ABD5VIS8</accession>
<dbReference type="InterPro" id="IPR058336">
    <property type="entry name" value="VP3-like_halobact-type"/>
</dbReference>
<comment type="caution">
    <text evidence="2">The sequence shown here is derived from an EMBL/GenBank/DDBJ whole genome shotgun (WGS) entry which is preliminary data.</text>
</comment>